<dbReference type="Gene3D" id="3.40.1810.10">
    <property type="entry name" value="Transcription factor, MADS-box"/>
    <property type="match status" value="1"/>
</dbReference>
<keyword evidence="4" id="KW-0804">Transcription</keyword>
<evidence type="ECO:0000256" key="2">
    <source>
        <dbReference type="ARBA" id="ARBA00023015"/>
    </source>
</evidence>
<keyword evidence="6" id="KW-0175">Coiled coil</keyword>
<dbReference type="GO" id="GO:0045944">
    <property type="term" value="P:positive regulation of transcription by RNA polymerase II"/>
    <property type="evidence" value="ECO:0007669"/>
    <property type="project" value="InterPro"/>
</dbReference>
<evidence type="ECO:0000256" key="1">
    <source>
        <dbReference type="ARBA" id="ARBA00004123"/>
    </source>
</evidence>
<proteinExistence type="predicted"/>
<feature type="coiled-coil region" evidence="6">
    <location>
        <begin position="80"/>
        <end position="114"/>
    </location>
</feature>
<protein>
    <submittedName>
        <fullName evidence="9">Agamous-like MADS-box protein AGL80</fullName>
    </submittedName>
</protein>
<name>A0AAQ3QSJ2_9LILI</name>
<dbReference type="PANTHER" id="PTHR48019">
    <property type="entry name" value="SERUM RESPONSE FACTOR HOMOLOG"/>
    <property type="match status" value="1"/>
</dbReference>
<evidence type="ECO:0000256" key="6">
    <source>
        <dbReference type="SAM" id="Coils"/>
    </source>
</evidence>
<dbReference type="InterPro" id="IPR036879">
    <property type="entry name" value="TF_MADSbox_sf"/>
</dbReference>
<dbReference type="FunFam" id="3.40.1810.10:FF:000024">
    <property type="entry name" value="Agamous-like MADS-box protein AGL80"/>
    <property type="match status" value="1"/>
</dbReference>
<dbReference type="Proteomes" id="UP001327560">
    <property type="component" value="Chromosome 9"/>
</dbReference>
<dbReference type="PRINTS" id="PR00404">
    <property type="entry name" value="MADSDOMAIN"/>
</dbReference>
<keyword evidence="3" id="KW-0238">DNA-binding</keyword>
<keyword evidence="10" id="KW-1185">Reference proteome</keyword>
<organism evidence="9 10">
    <name type="scientific">Canna indica</name>
    <name type="common">Indian-shot</name>
    <dbReference type="NCBI Taxonomy" id="4628"/>
    <lineage>
        <taxon>Eukaryota</taxon>
        <taxon>Viridiplantae</taxon>
        <taxon>Streptophyta</taxon>
        <taxon>Embryophyta</taxon>
        <taxon>Tracheophyta</taxon>
        <taxon>Spermatophyta</taxon>
        <taxon>Magnoliopsida</taxon>
        <taxon>Liliopsida</taxon>
        <taxon>Zingiberales</taxon>
        <taxon>Cannaceae</taxon>
        <taxon>Canna</taxon>
    </lineage>
</organism>
<dbReference type="InterPro" id="IPR033897">
    <property type="entry name" value="SRF-like_MADS-box"/>
</dbReference>
<dbReference type="AlphaFoldDB" id="A0AAQ3QSJ2"/>
<keyword evidence="2" id="KW-0805">Transcription regulation</keyword>
<dbReference type="SMART" id="SM00432">
    <property type="entry name" value="MADS"/>
    <property type="match status" value="1"/>
</dbReference>
<evidence type="ECO:0000256" key="7">
    <source>
        <dbReference type="SAM" id="MobiDB-lite"/>
    </source>
</evidence>
<feature type="region of interest" description="Disordered" evidence="7">
    <location>
        <begin position="159"/>
        <end position="191"/>
    </location>
</feature>
<evidence type="ECO:0000259" key="8">
    <source>
        <dbReference type="PROSITE" id="PS50066"/>
    </source>
</evidence>
<gene>
    <name evidence="9" type="ORF">Cni_G28585</name>
</gene>
<dbReference type="Pfam" id="PF00319">
    <property type="entry name" value="SRF-TF"/>
    <property type="match status" value="1"/>
</dbReference>
<dbReference type="GO" id="GO:0005634">
    <property type="term" value="C:nucleus"/>
    <property type="evidence" value="ECO:0007669"/>
    <property type="project" value="UniProtKB-SubCell"/>
</dbReference>
<evidence type="ECO:0000256" key="5">
    <source>
        <dbReference type="ARBA" id="ARBA00023242"/>
    </source>
</evidence>
<dbReference type="EMBL" id="CP136898">
    <property type="protein sequence ID" value="WOL19783.1"/>
    <property type="molecule type" value="Genomic_DNA"/>
</dbReference>
<reference evidence="9 10" key="1">
    <citation type="submission" date="2023-10" db="EMBL/GenBank/DDBJ databases">
        <title>Chromosome-scale genome assembly provides insights into flower coloration mechanisms of Canna indica.</title>
        <authorList>
            <person name="Li C."/>
        </authorList>
    </citation>
    <scope>NUCLEOTIDE SEQUENCE [LARGE SCALE GENOMIC DNA]</scope>
    <source>
        <tissue evidence="9">Flower</tissue>
    </source>
</reference>
<dbReference type="InterPro" id="IPR002100">
    <property type="entry name" value="TF_MADSbox"/>
</dbReference>
<dbReference type="GO" id="GO:0000987">
    <property type="term" value="F:cis-regulatory region sequence-specific DNA binding"/>
    <property type="evidence" value="ECO:0007669"/>
    <property type="project" value="InterPro"/>
</dbReference>
<feature type="domain" description="MADS-box" evidence="8">
    <location>
        <begin position="1"/>
        <end position="51"/>
    </location>
</feature>
<evidence type="ECO:0000313" key="9">
    <source>
        <dbReference type="EMBL" id="WOL19783.1"/>
    </source>
</evidence>
<keyword evidence="5" id="KW-0539">Nucleus</keyword>
<evidence type="ECO:0000256" key="3">
    <source>
        <dbReference type="ARBA" id="ARBA00023125"/>
    </source>
</evidence>
<dbReference type="InterPro" id="IPR050142">
    <property type="entry name" value="MADS-box/MEF2_TF"/>
</dbReference>
<evidence type="ECO:0000256" key="4">
    <source>
        <dbReference type="ARBA" id="ARBA00023163"/>
    </source>
</evidence>
<dbReference type="GO" id="GO:0000981">
    <property type="term" value="F:DNA-binding transcription factor activity, RNA polymerase II-specific"/>
    <property type="evidence" value="ECO:0007669"/>
    <property type="project" value="InterPro"/>
</dbReference>
<dbReference type="PROSITE" id="PS50066">
    <property type="entry name" value="MADS_BOX_2"/>
    <property type="match status" value="1"/>
</dbReference>
<sequence length="232" mass="26615">MARKKVKLEWIVNDSARKATFKKRKKGLMKKVSELSTLCDVKACLIIYGPSEPHADVWPSMPDAMRVLARLKRLPEMEQSKKMMNQEALMRQRIRKLQEQLQKQDKENRELETTLLMRQCLEGRSLHDVPIEEVTALAWMTEITMNKVRERMGDAAFRAANSAKEGSSSAAEKEKGKTPVPAATAEEEIPRHDWFAEAMELSELMIGSRNEEVVQGNVDCKNPWLNVFYPLN</sequence>
<dbReference type="CDD" id="cd00266">
    <property type="entry name" value="MADS_SRF_like"/>
    <property type="match status" value="1"/>
</dbReference>
<dbReference type="SUPFAM" id="SSF55455">
    <property type="entry name" value="SRF-like"/>
    <property type="match status" value="1"/>
</dbReference>
<evidence type="ECO:0000313" key="10">
    <source>
        <dbReference type="Proteomes" id="UP001327560"/>
    </source>
</evidence>
<dbReference type="GO" id="GO:0046983">
    <property type="term" value="F:protein dimerization activity"/>
    <property type="evidence" value="ECO:0007669"/>
    <property type="project" value="InterPro"/>
</dbReference>
<accession>A0AAQ3QSJ2</accession>
<comment type="subcellular location">
    <subcellularLocation>
        <location evidence="1">Nucleus</location>
    </subcellularLocation>
</comment>